<feature type="region of interest" description="Disordered" evidence="5">
    <location>
        <begin position="534"/>
        <end position="561"/>
    </location>
</feature>
<evidence type="ECO:0000256" key="5">
    <source>
        <dbReference type="SAM" id="MobiDB-lite"/>
    </source>
</evidence>
<evidence type="ECO:0000256" key="2">
    <source>
        <dbReference type="ARBA" id="ARBA00012489"/>
    </source>
</evidence>
<keyword evidence="4" id="KW-0159">Chromosome partition</keyword>
<dbReference type="PROSITE" id="PS51700">
    <property type="entry name" value="SEPARIN"/>
    <property type="match status" value="1"/>
</dbReference>
<accession>A8NBE9</accession>
<dbReference type="KEGG" id="cci:CC1G_02409"/>
<dbReference type="OMA" id="VAFCEYW"/>
<dbReference type="Proteomes" id="UP000001861">
    <property type="component" value="Unassembled WGS sequence"/>
</dbReference>
<dbReference type="Gene3D" id="1.25.40.10">
    <property type="entry name" value="Tetratricopeptide repeat domain"/>
    <property type="match status" value="1"/>
</dbReference>
<dbReference type="SUPFAM" id="SSF48452">
    <property type="entry name" value="TPR-like"/>
    <property type="match status" value="1"/>
</dbReference>
<dbReference type="VEuPathDB" id="FungiDB:CC1G_02409"/>
<organism evidence="7 8">
    <name type="scientific">Coprinopsis cinerea (strain Okayama-7 / 130 / ATCC MYA-4618 / FGSC 9003)</name>
    <name type="common">Inky cap fungus</name>
    <name type="synonym">Hormographiella aspergillata</name>
    <dbReference type="NCBI Taxonomy" id="240176"/>
    <lineage>
        <taxon>Eukaryota</taxon>
        <taxon>Fungi</taxon>
        <taxon>Dikarya</taxon>
        <taxon>Basidiomycota</taxon>
        <taxon>Agaricomycotina</taxon>
        <taxon>Agaricomycetes</taxon>
        <taxon>Agaricomycetidae</taxon>
        <taxon>Agaricales</taxon>
        <taxon>Agaricineae</taxon>
        <taxon>Psathyrellaceae</taxon>
        <taxon>Coprinopsis</taxon>
    </lineage>
</organism>
<dbReference type="GO" id="GO:0005737">
    <property type="term" value="C:cytoplasm"/>
    <property type="evidence" value="ECO:0007669"/>
    <property type="project" value="TreeGrafter"/>
</dbReference>
<dbReference type="InParanoid" id="A8NBE9"/>
<feature type="region of interest" description="Disordered" evidence="5">
    <location>
        <begin position="1336"/>
        <end position="1383"/>
    </location>
</feature>
<dbReference type="EMBL" id="AACS02000009">
    <property type="protein sequence ID" value="EAU89520.1"/>
    <property type="molecule type" value="Genomic_DNA"/>
</dbReference>
<feature type="region of interest" description="Disordered" evidence="5">
    <location>
        <begin position="776"/>
        <end position="833"/>
    </location>
</feature>
<feature type="compositionally biased region" description="Gly residues" evidence="5">
    <location>
        <begin position="806"/>
        <end position="819"/>
    </location>
</feature>
<dbReference type="PANTHER" id="PTHR12792:SF0">
    <property type="entry name" value="SEPARIN"/>
    <property type="match status" value="1"/>
</dbReference>
<feature type="compositionally biased region" description="Basic and acidic residues" evidence="5">
    <location>
        <begin position="820"/>
        <end position="829"/>
    </location>
</feature>
<evidence type="ECO:0000256" key="1">
    <source>
        <dbReference type="ARBA" id="ARBA00000451"/>
    </source>
</evidence>
<protein>
    <recommendedName>
        <fullName evidence="2">separase</fullName>
        <ecNumber evidence="2">3.4.22.49</ecNumber>
    </recommendedName>
</protein>
<dbReference type="GO" id="GO:0072686">
    <property type="term" value="C:mitotic spindle"/>
    <property type="evidence" value="ECO:0007669"/>
    <property type="project" value="TreeGrafter"/>
</dbReference>
<evidence type="ECO:0000313" key="7">
    <source>
        <dbReference type="EMBL" id="EAU89520.1"/>
    </source>
</evidence>
<dbReference type="GeneID" id="6008637"/>
<dbReference type="Pfam" id="PF03568">
    <property type="entry name" value="Separin_C"/>
    <property type="match status" value="1"/>
</dbReference>
<feature type="region of interest" description="Disordered" evidence="5">
    <location>
        <begin position="42"/>
        <end position="62"/>
    </location>
</feature>
<dbReference type="OrthoDB" id="10255632at2759"/>
<comment type="caution">
    <text evidence="7">The sequence shown here is derived from an EMBL/GenBank/DDBJ whole genome shotgun (WGS) entry which is preliminary data.</text>
</comment>
<dbReference type="GO" id="GO:0006508">
    <property type="term" value="P:proteolysis"/>
    <property type="evidence" value="ECO:0007669"/>
    <property type="project" value="InterPro"/>
</dbReference>
<dbReference type="GO" id="GO:0005634">
    <property type="term" value="C:nucleus"/>
    <property type="evidence" value="ECO:0007669"/>
    <property type="project" value="InterPro"/>
</dbReference>
<dbReference type="SMART" id="SM00028">
    <property type="entry name" value="TPR"/>
    <property type="match status" value="4"/>
</dbReference>
<proteinExistence type="predicted"/>
<dbReference type="STRING" id="240176.A8NBE9"/>
<dbReference type="RefSeq" id="XP_001832147.1">
    <property type="nucleotide sequence ID" value="XM_001832095.1"/>
</dbReference>
<keyword evidence="3" id="KW-0378">Hydrolase</keyword>
<keyword evidence="8" id="KW-1185">Reference proteome</keyword>
<dbReference type="eggNOG" id="KOG1849">
    <property type="taxonomic scope" value="Eukaryota"/>
</dbReference>
<feature type="compositionally biased region" description="Acidic residues" evidence="5">
    <location>
        <begin position="188"/>
        <end position="201"/>
    </location>
</feature>
<feature type="region of interest" description="Disordered" evidence="5">
    <location>
        <begin position="81"/>
        <end position="107"/>
    </location>
</feature>
<dbReference type="InterPro" id="IPR011990">
    <property type="entry name" value="TPR-like_helical_dom_sf"/>
</dbReference>
<feature type="compositionally biased region" description="Low complexity" evidence="5">
    <location>
        <begin position="90"/>
        <end position="99"/>
    </location>
</feature>
<dbReference type="GO" id="GO:0044732">
    <property type="term" value="C:mitotic spindle pole body"/>
    <property type="evidence" value="ECO:0007669"/>
    <property type="project" value="TreeGrafter"/>
</dbReference>
<evidence type="ECO:0000256" key="4">
    <source>
        <dbReference type="ARBA" id="ARBA00022829"/>
    </source>
</evidence>
<feature type="region of interest" description="Disordered" evidence="5">
    <location>
        <begin position="428"/>
        <end position="448"/>
    </location>
</feature>
<dbReference type="InterPro" id="IPR030397">
    <property type="entry name" value="SEPARIN_core_dom"/>
</dbReference>
<comment type="catalytic activity">
    <reaction evidence="1">
        <text>All bonds known to be hydrolyzed by this endopeptidase have arginine in P1 and an acidic residue in P4. P6 is often occupied by an acidic residue or by a hydroxy-amino-acid residue, the phosphorylation of which enhances cleavage.</text>
        <dbReference type="EC" id="3.4.22.49"/>
    </reaction>
</comment>
<dbReference type="GO" id="GO:0004197">
    <property type="term" value="F:cysteine-type endopeptidase activity"/>
    <property type="evidence" value="ECO:0007669"/>
    <property type="project" value="InterPro"/>
</dbReference>
<sequence>MFILRSYALHALSCTSPGVVEPAMFWEQVMRFVNAYVSGISKGRPTKSSSEDEQANREEEEATNSILRFFDSILEAVQEREDAGSWTTDPSSSRPSSPSNGSKAVTDTRRGAEKFALVCEMWIGFARKVGDVGLLERVGALMGGGGGDTSSSSAVLRRAAASVFAARAPSGFSTPKQKARSLTPAAATEEEGREEEAGEEGSVEKEKERQQLTLKEVMHHATKICAVFAQGVVALDNVVGACSVNGGTSDEDDKETIRNLQPSLQILQTSLPLHYLLRGEVYTPFVESNTDDPRLLKEIEDFKRLSGKVDRGFERLRRACVTIIEPARGGKTLRKLAEEILESCVGVLKGLVVLDDGEIHEDEHATDPELHHQVHLDFISDVLSRALNTLFLLARTTLDTRDMESCIPAYDYLEEGVGICDGVVRHESRRSSPQSQGGGEDGNEVGRSKQQLDIPNYLRCISGAFYNLAGRLYQAQRFGAAVPFLKRACVVGEKGLEGWRERKGRLGAKEEEQKASGRSVKGRKEGLGIGAVRGGVRAKAKEEESKEGKEESEKERKEREKEREWRLLENQLFKRYELLAVCYLKNGDRKNSYEAFKDCIRVFPFSSTRMAERADRVALDGVFDPDSAVPAPTTLTIAEDDENRAGRDDSDKGDEKNLLQQLKNLLDRVTYVGACELLLSAREVSVRSGFGEAVAPSGSEDDLVKRMGGMKLDGVSASPSSDAGSLRKPDLKDIKIIGALLEYQYEALLQNRHKEGARRVLVGLLKDMVEVYSVQGPFSSPGANEAQEATPARSTRSAVARRGRGGRVGSGSGTGGGRGRGGDKDKEGEMTEGYLMPVRRARALLKCLEFLYRDQGPDSSDGTSSPANDLLVSLNLSSTTSLADEILKMLSLSYQQARLNVGEDVALAIYTKQYRISTHLWVALHAHKRGNGNGEMLGVVATHVAKGARILKFLFDSFTGAAGGGMVLGGRRSSVRSGGGVGGTPIRRKVSASPRVVKARSGSGGVGRKASASGGKGVGEVVVKRVVEPRATRSRREPPSVPAAPRKPPASSRTRVGTRAGTRSATAAGATVAVGTGVGSSSAAPPITPKATKTVTLLSPVSSVGTPPRPSLSKEVASVGVMPIPFDDFGRFHELLMLTVRILGLLSLVLPRVQLLASLRRLCQRQLGAASEGVQFGIIMFVPWTDWFLVGAAFIVCSLELAYEYVQLGKLKRATTIFGTALDVVRAGDASEEISAFYLLRFAEALAMAGEVEKSAKVYLEALEHAQRIEPDHRGMSSVQRIHTRTRKLELSAMAAYVYALVQFAREDVTTSLNAMLQSLRLWNRAIDAISRLSKSSKSQASSNPFESNETPTNTSAHPMDTTQTASKSKTILASSTPTNRRGTGAGEFEWRIFQGLLSSLFALADAYLTRGSPRESEYFLKQAKELGEELNLGVVVGRAMTRLSEVLLGMGKLESAQESLEEAARRLGIRRDGEEDFSEGDVVEVVDQAEDDDGFEEVEVNKGPVVAALERIENKRLLAKFNEKAELNEDAQELLFASMRLLDELNGRFQKVDSSFLGIRKSLDNENSGDVVVPDLLALVLCRSIWLLRENMDADFHALVDKLESLPMSMRTKVEENALMANLTLYNVYNRFRSDMFLSSLTESTISIPMGMSSQGGVQIALPVQDVLNALDTAEKYFQEGLKLSVGSGDVLKAREAAVSLTLVKVFQTSLGRLGDTNAVYASSLLDTSSAITLRREMLEAIHQKIAALRSDDIEWPMMDSKGAPQAQVAKPTRRIFDDSDVDMDDSDDEGEVSVKKYWENVKSRYEPRLLDPEMLSTSRTADLPSNWTIVHVSLTDDKGTLLVSRQECGESGVEPLVFSVPLKGRRDNGGGEDEEHLTFEDAMQEFNDIIRLSDEGTKSAIHVRSDDEEARSNWWRQRNELDVRLKDLLENIEFCWLGAFKTILGPRPDLTPELLSELRAGIDRVFQRSLHVKDPKRTTKSRSTGHRRGFSQSLAPSQVTLDDTMLRCFSTLSPKCRDEELEDLLYFVLDLYQLHGVPIAIAEVDALQVVVDLRAVLEEHNARLMKHRRTNRAMTAALDEHVFLVLDKNVQGLPWESLPIMKGRSISRIPCVDFLVDRVELANLKRGKSRAASASTTGGPPGSAVLDTRKGYFILNPSGDLGKTEGRFKEWTDDMKQIGWDGVVGRAVSEQQFVDALRTKDFVVYFGHGGGEQYVRSHRIRSLPTCAATMLWGCSSGALREMGDFDRVGTPYNYMLAGCPTLVANLWDVTDRDIDKFSMSVFDKVGLKASEIKKRGDKQQQSMSVVAAVAQSRDVCKLKYLTGAAPVVYGIPFYL</sequence>
<gene>
    <name evidence="7" type="ORF">CC1G_02409</name>
</gene>
<evidence type="ECO:0000259" key="6">
    <source>
        <dbReference type="PROSITE" id="PS51700"/>
    </source>
</evidence>
<feature type="region of interest" description="Disordered" evidence="5">
    <location>
        <begin position="974"/>
        <end position="1068"/>
    </location>
</feature>
<feature type="compositionally biased region" description="Polar residues" evidence="5">
    <location>
        <begin position="1344"/>
        <end position="1382"/>
    </location>
</feature>
<feature type="domain" description="Peptidase C50" evidence="6">
    <location>
        <begin position="2150"/>
        <end position="2247"/>
    </location>
</feature>
<dbReference type="GO" id="GO:0051307">
    <property type="term" value="P:meiotic chromosome separation"/>
    <property type="evidence" value="ECO:0007669"/>
    <property type="project" value="TreeGrafter"/>
</dbReference>
<feature type="region of interest" description="Disordered" evidence="5">
    <location>
        <begin position="170"/>
        <end position="210"/>
    </location>
</feature>
<dbReference type="EC" id="3.4.22.49" evidence="2"/>
<evidence type="ECO:0000313" key="8">
    <source>
        <dbReference type="Proteomes" id="UP000001861"/>
    </source>
</evidence>
<evidence type="ECO:0000256" key="3">
    <source>
        <dbReference type="ARBA" id="ARBA00022801"/>
    </source>
</evidence>
<dbReference type="PANTHER" id="PTHR12792">
    <property type="entry name" value="EXTRA SPINDLE POLES 1-RELATED"/>
    <property type="match status" value="1"/>
</dbReference>
<reference evidence="7 8" key="1">
    <citation type="journal article" date="2010" name="Proc. Natl. Acad. Sci. U.S.A.">
        <title>Insights into evolution of multicellular fungi from the assembled chromosomes of the mushroom Coprinopsis cinerea (Coprinus cinereus).</title>
        <authorList>
            <person name="Stajich J.E."/>
            <person name="Wilke S.K."/>
            <person name="Ahren D."/>
            <person name="Au C.H."/>
            <person name="Birren B.W."/>
            <person name="Borodovsky M."/>
            <person name="Burns C."/>
            <person name="Canback B."/>
            <person name="Casselton L.A."/>
            <person name="Cheng C.K."/>
            <person name="Deng J."/>
            <person name="Dietrich F.S."/>
            <person name="Fargo D.C."/>
            <person name="Farman M.L."/>
            <person name="Gathman A.C."/>
            <person name="Goldberg J."/>
            <person name="Guigo R."/>
            <person name="Hoegger P.J."/>
            <person name="Hooker J.B."/>
            <person name="Huggins A."/>
            <person name="James T.Y."/>
            <person name="Kamada T."/>
            <person name="Kilaru S."/>
            <person name="Kodira C."/>
            <person name="Kues U."/>
            <person name="Kupfer D."/>
            <person name="Kwan H.S."/>
            <person name="Lomsadze A."/>
            <person name="Li W."/>
            <person name="Lilly W.W."/>
            <person name="Ma L.J."/>
            <person name="Mackey A.J."/>
            <person name="Manning G."/>
            <person name="Martin F."/>
            <person name="Muraguchi H."/>
            <person name="Natvig D.O."/>
            <person name="Palmerini H."/>
            <person name="Ramesh M.A."/>
            <person name="Rehmeyer C.J."/>
            <person name="Roe B.A."/>
            <person name="Shenoy N."/>
            <person name="Stanke M."/>
            <person name="Ter-Hovhannisyan V."/>
            <person name="Tunlid A."/>
            <person name="Velagapudi R."/>
            <person name="Vision T.J."/>
            <person name="Zeng Q."/>
            <person name="Zolan M.E."/>
            <person name="Pukkila P.J."/>
        </authorList>
    </citation>
    <scope>NUCLEOTIDE SEQUENCE [LARGE SCALE GENOMIC DNA]</scope>
    <source>
        <strain evidence="8">Okayama-7 / 130 / ATCC MYA-4618 / FGSC 9003</strain>
    </source>
</reference>
<feature type="compositionally biased region" description="Basic and acidic residues" evidence="5">
    <location>
        <begin position="539"/>
        <end position="561"/>
    </location>
</feature>
<dbReference type="InterPro" id="IPR005314">
    <property type="entry name" value="Peptidase_C50"/>
</dbReference>
<dbReference type="InterPro" id="IPR019734">
    <property type="entry name" value="TPR_rpt"/>
</dbReference>
<feature type="compositionally biased region" description="Pro residues" evidence="5">
    <location>
        <begin position="1039"/>
        <end position="1048"/>
    </location>
</feature>
<name>A8NBE9_COPC7</name>
<feature type="compositionally biased region" description="Low complexity" evidence="5">
    <location>
        <begin position="1049"/>
        <end position="1068"/>
    </location>
</feature>
<feature type="compositionally biased region" description="Basic and acidic residues" evidence="5">
    <location>
        <begin position="1022"/>
        <end position="1038"/>
    </location>
</feature>